<feature type="compositionally biased region" description="Polar residues" evidence="3">
    <location>
        <begin position="129"/>
        <end position="142"/>
    </location>
</feature>
<feature type="compositionally biased region" description="Polar residues" evidence="3">
    <location>
        <begin position="166"/>
        <end position="176"/>
    </location>
</feature>
<accession>A0ABM1C040</accession>
<dbReference type="InterPro" id="IPR051112">
    <property type="entry name" value="CWC26_splicing_factor"/>
</dbReference>
<sequence length="515" mass="59160">MAAQISQKEYLKKYLNIGSDKKKTKKKKKKAEVASKFPRTRILDDDIDLKSLISKENESGEEEKEDAPVVAEIIDDRPESLKRNDFFKSSQWKIVGSTGDIYQPLESVEVKSSATIKQKETVRSEHSSPSKVRSIGQSNRSSLDSDKPSSRPTSTQTKRRHDSDSDQSPPRLSVQSKIRRNSDCDQSPPRSSSQTRRRHDSDSDQSLSRVPEVTQNKKRQILESENKISKRNKKGKNINEENFEKQRSSETSQSRTKPRHGSGSDQSPPRLKERHDTNSPLLSPKHSGKESSRKAEDVSLKNGVKEKGRLDLTLSGMKAGLQDATCLKDEIREFKKHEDEMMKMIGDKMSGKGAETIFRDRATGKKRDLKEEKRKQRQEEQKKAEVEEKYMEWGKGLKQKEQQHLRVEEDLYEMSKPLARYVDDPDLERELKEQEREGDPMLAFIRKKKSKEKGKSTSRPIYQGPPPPPNRFGIMPGYRWDGVDRSNGFEKRCFEKVASKKALDEEAYKWSVGDM</sequence>
<feature type="compositionally biased region" description="Basic and acidic residues" evidence="3">
    <location>
        <begin position="117"/>
        <end position="128"/>
    </location>
</feature>
<dbReference type="Pfam" id="PF09736">
    <property type="entry name" value="Bud13"/>
    <property type="match status" value="1"/>
</dbReference>
<evidence type="ECO:0000256" key="2">
    <source>
        <dbReference type="ARBA" id="ARBA00014454"/>
    </source>
</evidence>
<evidence type="ECO:0000256" key="1">
    <source>
        <dbReference type="ARBA" id="ARBA00011069"/>
    </source>
</evidence>
<feature type="compositionally biased region" description="Basic and acidic residues" evidence="3">
    <location>
        <begin position="237"/>
        <end position="248"/>
    </location>
</feature>
<evidence type="ECO:0000313" key="4">
    <source>
        <dbReference type="Proteomes" id="UP000694941"/>
    </source>
</evidence>
<comment type="similarity">
    <text evidence="1">Belongs to the CWC26 family.</text>
</comment>
<feature type="compositionally biased region" description="Basic and acidic residues" evidence="3">
    <location>
        <begin position="287"/>
        <end position="310"/>
    </location>
</feature>
<evidence type="ECO:0000313" key="5">
    <source>
        <dbReference type="RefSeq" id="XP_013791899.1"/>
    </source>
</evidence>
<dbReference type="InterPro" id="IPR018609">
    <property type="entry name" value="Bud13"/>
</dbReference>
<feature type="compositionally biased region" description="Basic and acidic residues" evidence="3">
    <location>
        <begin position="430"/>
        <end position="439"/>
    </location>
</feature>
<name>A0ABM1C040_LIMPO</name>
<feature type="region of interest" description="Disordered" evidence="3">
    <location>
        <begin position="345"/>
        <end position="388"/>
    </location>
</feature>
<dbReference type="RefSeq" id="XP_013791899.1">
    <property type="nucleotide sequence ID" value="XM_013936445.2"/>
</dbReference>
<feature type="region of interest" description="Disordered" evidence="3">
    <location>
        <begin position="112"/>
        <end position="310"/>
    </location>
</feature>
<feature type="region of interest" description="Disordered" evidence="3">
    <location>
        <begin position="430"/>
        <end position="477"/>
    </location>
</feature>
<dbReference type="Proteomes" id="UP000694941">
    <property type="component" value="Unplaced"/>
</dbReference>
<feature type="compositionally biased region" description="Basic and acidic residues" evidence="3">
    <location>
        <begin position="357"/>
        <end position="388"/>
    </location>
</feature>
<reference evidence="5" key="1">
    <citation type="submission" date="2025-08" db="UniProtKB">
        <authorList>
            <consortium name="RefSeq"/>
        </authorList>
    </citation>
    <scope>IDENTIFICATION</scope>
    <source>
        <tissue evidence="5">Muscle</tissue>
    </source>
</reference>
<keyword evidence="4" id="KW-1185">Reference proteome</keyword>
<dbReference type="PANTHER" id="PTHR31809">
    <property type="entry name" value="BUD13 HOMOLOG"/>
    <property type="match status" value="1"/>
</dbReference>
<protein>
    <recommendedName>
        <fullName evidence="2">BUD13 homolog</fullName>
    </recommendedName>
</protein>
<organism evidence="4 5">
    <name type="scientific">Limulus polyphemus</name>
    <name type="common">Atlantic horseshoe crab</name>
    <dbReference type="NCBI Taxonomy" id="6850"/>
    <lineage>
        <taxon>Eukaryota</taxon>
        <taxon>Metazoa</taxon>
        <taxon>Ecdysozoa</taxon>
        <taxon>Arthropoda</taxon>
        <taxon>Chelicerata</taxon>
        <taxon>Merostomata</taxon>
        <taxon>Xiphosura</taxon>
        <taxon>Limulidae</taxon>
        <taxon>Limulus</taxon>
    </lineage>
</organism>
<dbReference type="PANTHER" id="PTHR31809:SF0">
    <property type="entry name" value="BUD13 HOMOLOG"/>
    <property type="match status" value="1"/>
</dbReference>
<proteinExistence type="inferred from homology"/>
<gene>
    <name evidence="5" type="primary">LOC106475769</name>
</gene>
<dbReference type="GeneID" id="106475769"/>
<evidence type="ECO:0000256" key="3">
    <source>
        <dbReference type="SAM" id="MobiDB-lite"/>
    </source>
</evidence>